<name>A0A6P8VIZ4_GYMAC</name>
<dbReference type="GeneID" id="117558438"/>
<feature type="region of interest" description="Disordered" evidence="1">
    <location>
        <begin position="1"/>
        <end position="99"/>
    </location>
</feature>
<sequence length="183" mass="21535">MEQNRPRLETIEEDSWQEDETEGSKSGEEEEDFQIQVDTKEVMVDEESEEDEDELRVQRPRRLSGSLRQASYLQNQSTNKDPEEMENSSDLDRSTQALDLCDEATTQQPKRFLNQKWSMSKLLRIEVSKVKWPKHTPPKQSVQMKRTRKRVKKVSKAKQGFPKWLVDLMINIEEATTHQLVVE</sequence>
<gene>
    <name evidence="3" type="primary">LOC117558438</name>
</gene>
<dbReference type="Proteomes" id="UP000515161">
    <property type="component" value="Unplaced"/>
</dbReference>
<keyword evidence="2" id="KW-1185">Reference proteome</keyword>
<feature type="compositionally biased region" description="Basic and acidic residues" evidence="1">
    <location>
        <begin position="1"/>
        <end position="10"/>
    </location>
</feature>
<evidence type="ECO:0000313" key="3">
    <source>
        <dbReference type="RefSeq" id="XP_034090526.1"/>
    </source>
</evidence>
<accession>A0A6P8VIZ4</accession>
<organism evidence="2 3">
    <name type="scientific">Gymnodraco acuticeps</name>
    <name type="common">Antarctic dragonfish</name>
    <dbReference type="NCBI Taxonomy" id="8218"/>
    <lineage>
        <taxon>Eukaryota</taxon>
        <taxon>Metazoa</taxon>
        <taxon>Chordata</taxon>
        <taxon>Craniata</taxon>
        <taxon>Vertebrata</taxon>
        <taxon>Euteleostomi</taxon>
        <taxon>Actinopterygii</taxon>
        <taxon>Neopterygii</taxon>
        <taxon>Teleostei</taxon>
        <taxon>Neoteleostei</taxon>
        <taxon>Acanthomorphata</taxon>
        <taxon>Eupercaria</taxon>
        <taxon>Perciformes</taxon>
        <taxon>Notothenioidei</taxon>
        <taxon>Bathydraconidae</taxon>
        <taxon>Gymnodraco</taxon>
    </lineage>
</organism>
<dbReference type="RefSeq" id="XP_034090526.1">
    <property type="nucleotide sequence ID" value="XM_034234635.1"/>
</dbReference>
<feature type="compositionally biased region" description="Acidic residues" evidence="1">
    <location>
        <begin position="11"/>
        <end position="21"/>
    </location>
</feature>
<dbReference type="KEGG" id="gacu:117558438"/>
<reference evidence="3" key="1">
    <citation type="submission" date="2025-08" db="UniProtKB">
        <authorList>
            <consortium name="RefSeq"/>
        </authorList>
    </citation>
    <scope>IDENTIFICATION</scope>
</reference>
<feature type="compositionally biased region" description="Acidic residues" evidence="1">
    <location>
        <begin position="44"/>
        <end position="54"/>
    </location>
</feature>
<dbReference type="OrthoDB" id="8958252at2759"/>
<evidence type="ECO:0000313" key="2">
    <source>
        <dbReference type="Proteomes" id="UP000515161"/>
    </source>
</evidence>
<proteinExistence type="predicted"/>
<protein>
    <submittedName>
        <fullName evidence="3">Troponin T, cardiac muscle-like isoform X1</fullName>
    </submittedName>
</protein>
<evidence type="ECO:0000256" key="1">
    <source>
        <dbReference type="SAM" id="MobiDB-lite"/>
    </source>
</evidence>
<dbReference type="InParanoid" id="A0A6P8VIZ4"/>
<feature type="compositionally biased region" description="Polar residues" evidence="1">
    <location>
        <begin position="66"/>
        <end position="79"/>
    </location>
</feature>
<dbReference type="AlphaFoldDB" id="A0A6P8VIZ4"/>